<organism evidence="1 2">
    <name type="scientific">Desulfonema limicola</name>
    <dbReference type="NCBI Taxonomy" id="45656"/>
    <lineage>
        <taxon>Bacteria</taxon>
        <taxon>Pseudomonadati</taxon>
        <taxon>Thermodesulfobacteriota</taxon>
        <taxon>Desulfobacteria</taxon>
        <taxon>Desulfobacterales</taxon>
        <taxon>Desulfococcaceae</taxon>
        <taxon>Desulfonema</taxon>
    </lineage>
</organism>
<dbReference type="AlphaFoldDB" id="A0A975B6B9"/>
<name>A0A975B6B9_9BACT</name>
<protein>
    <submittedName>
        <fullName evidence="1">Uncharacterized protein</fullName>
    </submittedName>
</protein>
<evidence type="ECO:0000313" key="1">
    <source>
        <dbReference type="EMBL" id="QTA79639.1"/>
    </source>
</evidence>
<reference evidence="1" key="1">
    <citation type="journal article" date="2021" name="Microb. Physiol.">
        <title>Proteogenomic Insights into the Physiology of Marine, Sulfate-Reducing, Filamentous Desulfonema limicola and Desulfonema magnum.</title>
        <authorList>
            <person name="Schnaars V."/>
            <person name="Wohlbrand L."/>
            <person name="Scheve S."/>
            <person name="Hinrichs C."/>
            <person name="Reinhardt R."/>
            <person name="Rabus R."/>
        </authorList>
    </citation>
    <scope>NUCLEOTIDE SEQUENCE</scope>
    <source>
        <strain evidence="1">5ac10</strain>
    </source>
</reference>
<sequence>MKFLDTGGSFLHMLCIIMFQWDKAYSNMVLFQVYYLLRLP</sequence>
<dbReference type="KEGG" id="dli:dnl_19140"/>
<dbReference type="EMBL" id="CP061799">
    <property type="protein sequence ID" value="QTA79639.1"/>
    <property type="molecule type" value="Genomic_DNA"/>
</dbReference>
<keyword evidence="2" id="KW-1185">Reference proteome</keyword>
<evidence type="ECO:0000313" key="2">
    <source>
        <dbReference type="Proteomes" id="UP000663720"/>
    </source>
</evidence>
<gene>
    <name evidence="1" type="ORF">dnl_19140</name>
</gene>
<dbReference type="Proteomes" id="UP000663720">
    <property type="component" value="Chromosome"/>
</dbReference>
<proteinExistence type="predicted"/>
<accession>A0A975B6B9</accession>